<keyword evidence="5 12" id="KW-0963">Cytoplasm</keyword>
<dbReference type="CDD" id="cd00950">
    <property type="entry name" value="DHDPS"/>
    <property type="match status" value="1"/>
</dbReference>
<dbReference type="NCBIfam" id="TIGR00674">
    <property type="entry name" value="dapA"/>
    <property type="match status" value="1"/>
</dbReference>
<dbReference type="RefSeq" id="WP_307254839.1">
    <property type="nucleotide sequence ID" value="NZ_JAUSTO010000009.1"/>
</dbReference>
<evidence type="ECO:0000313" key="16">
    <source>
        <dbReference type="EMBL" id="MDQ0152903.1"/>
    </source>
</evidence>
<comment type="similarity">
    <text evidence="3 12 13">Belongs to the DapA family.</text>
</comment>
<dbReference type="EMBL" id="JAUSTO010000009">
    <property type="protein sequence ID" value="MDQ0152903.1"/>
    <property type="molecule type" value="Genomic_DNA"/>
</dbReference>
<sequence length="295" mass="31774">MAIFEGSGVALITPMNRDFSVNYDKLEEIIEEQIAGGTDAIIACGTTGESSTLTHEEHIEVIKRSCEIVRGRIPVVAGTGSNATDTAIYLSVEAQRCGADALLLVSPYYNKTTQSGLIRHYTEVARAVTLPLLLYNIPGRTGMTIQPETIAHLVKNVDNIVGLKEASGNFTAILRTLSLMDGAPIEIYSGNDDQIVPLMALGGKGVISVLANVAPQQTHNLCMAALHGDMAKAAAMQIEAAELVRQLFVEVNPIPVKTAMNLMGREVGPLRLPLCEMEEENLRTLRAAMKEYGIL</sequence>
<evidence type="ECO:0000256" key="1">
    <source>
        <dbReference type="ARBA" id="ARBA00003294"/>
    </source>
</evidence>
<comment type="function">
    <text evidence="1 12">Catalyzes the condensation of (S)-aspartate-beta-semialdehyde [(S)-ASA] and pyruvate to 4-hydroxy-tetrahydrodipicolinate (HTPA).</text>
</comment>
<dbReference type="InterPro" id="IPR020624">
    <property type="entry name" value="Schiff_base-form_aldolases_CS"/>
</dbReference>
<dbReference type="GO" id="GO:0005829">
    <property type="term" value="C:cytosol"/>
    <property type="evidence" value="ECO:0007669"/>
    <property type="project" value="TreeGrafter"/>
</dbReference>
<evidence type="ECO:0000256" key="14">
    <source>
        <dbReference type="PIRSR" id="PIRSR001365-1"/>
    </source>
</evidence>
<feature type="active site" description="Proton donor/acceptor" evidence="12 14">
    <location>
        <position position="135"/>
    </location>
</feature>
<dbReference type="PANTHER" id="PTHR12128">
    <property type="entry name" value="DIHYDRODIPICOLINATE SYNTHASE"/>
    <property type="match status" value="1"/>
</dbReference>
<evidence type="ECO:0000256" key="3">
    <source>
        <dbReference type="ARBA" id="ARBA00007592"/>
    </source>
</evidence>
<proteinExistence type="inferred from homology"/>
<dbReference type="GO" id="GO:0019877">
    <property type="term" value="P:diaminopimelate biosynthetic process"/>
    <property type="evidence" value="ECO:0007669"/>
    <property type="project" value="UniProtKB-UniRule"/>
</dbReference>
<evidence type="ECO:0000256" key="12">
    <source>
        <dbReference type="HAMAP-Rule" id="MF_00418"/>
    </source>
</evidence>
<dbReference type="PIRSF" id="PIRSF001365">
    <property type="entry name" value="DHDPS"/>
    <property type="match status" value="1"/>
</dbReference>
<dbReference type="InterPro" id="IPR002220">
    <property type="entry name" value="DapA-like"/>
</dbReference>
<evidence type="ECO:0000256" key="10">
    <source>
        <dbReference type="ARBA" id="ARBA00023270"/>
    </source>
</evidence>
<dbReference type="Gene3D" id="3.20.20.70">
    <property type="entry name" value="Aldolase class I"/>
    <property type="match status" value="1"/>
</dbReference>
<protein>
    <recommendedName>
        <fullName evidence="4 12">4-hydroxy-tetrahydrodipicolinate synthase</fullName>
        <shortName evidence="12">HTPA synthase</shortName>
        <ecNumber evidence="4 12">4.3.3.7</ecNumber>
    </recommendedName>
</protein>
<organism evidence="16 17">
    <name type="scientific">Moryella indoligenes</name>
    <dbReference type="NCBI Taxonomy" id="371674"/>
    <lineage>
        <taxon>Bacteria</taxon>
        <taxon>Bacillati</taxon>
        <taxon>Bacillota</taxon>
        <taxon>Clostridia</taxon>
        <taxon>Lachnospirales</taxon>
        <taxon>Lachnospiraceae</taxon>
        <taxon>Moryella</taxon>
    </lineage>
</organism>
<evidence type="ECO:0000256" key="2">
    <source>
        <dbReference type="ARBA" id="ARBA00005120"/>
    </source>
</evidence>
<dbReference type="AlphaFoldDB" id="A0AAE4AKH3"/>
<dbReference type="HAMAP" id="MF_00418">
    <property type="entry name" value="DapA"/>
    <property type="match status" value="1"/>
</dbReference>
<comment type="caution">
    <text evidence="12">Was originally thought to be a dihydrodipicolinate synthase (DHDPS), catalyzing the condensation of (S)-aspartate-beta-semialdehyde [(S)-ASA] and pyruvate to dihydrodipicolinate (DHDP). However, it was shown in E.coli that the product of the enzymatic reaction is not dihydrodipicolinate but in fact (4S)-4-hydroxy-2,3,4,5-tetrahydro-(2S)-dipicolinic acid (HTPA), and that the consecutive dehydration reaction leading to DHDP is not spontaneous but catalyzed by DapB.</text>
</comment>
<dbReference type="GO" id="GO:0009089">
    <property type="term" value="P:lysine biosynthetic process via diaminopimelate"/>
    <property type="evidence" value="ECO:0007669"/>
    <property type="project" value="UniProtKB-UniRule"/>
</dbReference>
<name>A0AAE4AKH3_9FIRM</name>
<reference evidence="16" key="1">
    <citation type="submission" date="2023-07" db="EMBL/GenBank/DDBJ databases">
        <title>Genomic Encyclopedia of Type Strains, Phase IV (KMG-IV): sequencing the most valuable type-strain genomes for metagenomic binning, comparative biology and taxonomic classification.</title>
        <authorList>
            <person name="Goeker M."/>
        </authorList>
    </citation>
    <scope>NUCLEOTIDE SEQUENCE</scope>
    <source>
        <strain evidence="16">DSM 19659</strain>
    </source>
</reference>
<dbReference type="InterPro" id="IPR005263">
    <property type="entry name" value="DapA"/>
</dbReference>
<keyword evidence="17" id="KW-1185">Reference proteome</keyword>
<keyword evidence="6 12" id="KW-0028">Amino-acid biosynthesis</keyword>
<dbReference type="SUPFAM" id="SSF51569">
    <property type="entry name" value="Aldolase"/>
    <property type="match status" value="1"/>
</dbReference>
<evidence type="ECO:0000256" key="5">
    <source>
        <dbReference type="ARBA" id="ARBA00022490"/>
    </source>
</evidence>
<dbReference type="InterPro" id="IPR020625">
    <property type="entry name" value="Schiff_base-form_aldolases_AS"/>
</dbReference>
<comment type="catalytic activity">
    <reaction evidence="11 12">
        <text>L-aspartate 4-semialdehyde + pyruvate = (2S,4S)-4-hydroxy-2,3,4,5-tetrahydrodipicolinate + H2O + H(+)</text>
        <dbReference type="Rhea" id="RHEA:34171"/>
        <dbReference type="ChEBI" id="CHEBI:15361"/>
        <dbReference type="ChEBI" id="CHEBI:15377"/>
        <dbReference type="ChEBI" id="CHEBI:15378"/>
        <dbReference type="ChEBI" id="CHEBI:67139"/>
        <dbReference type="ChEBI" id="CHEBI:537519"/>
        <dbReference type="EC" id="4.3.3.7"/>
    </reaction>
</comment>
<evidence type="ECO:0000256" key="13">
    <source>
        <dbReference type="PIRNR" id="PIRNR001365"/>
    </source>
</evidence>
<dbReference type="PANTHER" id="PTHR12128:SF66">
    <property type="entry name" value="4-HYDROXY-2-OXOGLUTARATE ALDOLASE, MITOCHONDRIAL"/>
    <property type="match status" value="1"/>
</dbReference>
<dbReference type="InterPro" id="IPR013785">
    <property type="entry name" value="Aldolase_TIM"/>
</dbReference>
<evidence type="ECO:0000313" key="17">
    <source>
        <dbReference type="Proteomes" id="UP001241537"/>
    </source>
</evidence>
<keyword evidence="7 12" id="KW-0220">Diaminopimelate biosynthesis</keyword>
<comment type="subunit">
    <text evidence="12">Homotetramer; dimer of dimers.</text>
</comment>
<dbReference type="EC" id="4.3.3.7" evidence="4 12"/>
<feature type="site" description="Part of a proton relay during catalysis" evidence="12">
    <location>
        <position position="109"/>
    </location>
</feature>
<dbReference type="Proteomes" id="UP001241537">
    <property type="component" value="Unassembled WGS sequence"/>
</dbReference>
<evidence type="ECO:0000256" key="6">
    <source>
        <dbReference type="ARBA" id="ARBA00022605"/>
    </source>
</evidence>
<dbReference type="PROSITE" id="PS00666">
    <property type="entry name" value="DHDPS_2"/>
    <property type="match status" value="1"/>
</dbReference>
<evidence type="ECO:0000256" key="11">
    <source>
        <dbReference type="ARBA" id="ARBA00047836"/>
    </source>
</evidence>
<dbReference type="PROSITE" id="PS00665">
    <property type="entry name" value="DHDPS_1"/>
    <property type="match status" value="1"/>
</dbReference>
<comment type="pathway">
    <text evidence="2 12">Amino-acid biosynthesis; L-lysine biosynthesis via DAP pathway; (S)-tetrahydrodipicolinate from L-aspartate: step 3/4.</text>
</comment>
<dbReference type="GO" id="GO:0008840">
    <property type="term" value="F:4-hydroxy-tetrahydrodipicolinate synthase activity"/>
    <property type="evidence" value="ECO:0007669"/>
    <property type="project" value="UniProtKB-UniRule"/>
</dbReference>
<comment type="subcellular location">
    <subcellularLocation>
        <location evidence="12">Cytoplasm</location>
    </subcellularLocation>
</comment>
<keyword evidence="9 12" id="KW-0456">Lyase</keyword>
<dbReference type="PRINTS" id="PR00146">
    <property type="entry name" value="DHPICSNTHASE"/>
</dbReference>
<feature type="active site" description="Schiff-base intermediate with substrate" evidence="12 14">
    <location>
        <position position="164"/>
    </location>
</feature>
<evidence type="ECO:0000256" key="8">
    <source>
        <dbReference type="ARBA" id="ARBA00023154"/>
    </source>
</evidence>
<evidence type="ECO:0000256" key="15">
    <source>
        <dbReference type="PIRSR" id="PIRSR001365-2"/>
    </source>
</evidence>
<feature type="binding site" evidence="12 15">
    <location>
        <position position="207"/>
    </location>
    <ligand>
        <name>pyruvate</name>
        <dbReference type="ChEBI" id="CHEBI:15361"/>
    </ligand>
</feature>
<evidence type="ECO:0000256" key="4">
    <source>
        <dbReference type="ARBA" id="ARBA00012086"/>
    </source>
</evidence>
<comment type="caution">
    <text evidence="16">The sequence shown here is derived from an EMBL/GenBank/DDBJ whole genome shotgun (WGS) entry which is preliminary data.</text>
</comment>
<keyword evidence="8 12" id="KW-0457">Lysine biosynthesis</keyword>
<evidence type="ECO:0000256" key="9">
    <source>
        <dbReference type="ARBA" id="ARBA00023239"/>
    </source>
</evidence>
<keyword evidence="10 12" id="KW-0704">Schiff base</keyword>
<accession>A0AAE4AKH3</accession>
<gene>
    <name evidence="12" type="primary">dapA</name>
    <name evidence="16" type="ORF">J2S20_001604</name>
</gene>
<feature type="site" description="Part of a proton relay during catalysis" evidence="12">
    <location>
        <position position="46"/>
    </location>
</feature>
<dbReference type="SMART" id="SM01130">
    <property type="entry name" value="DHDPS"/>
    <property type="match status" value="1"/>
</dbReference>
<dbReference type="Pfam" id="PF00701">
    <property type="entry name" value="DHDPS"/>
    <property type="match status" value="1"/>
</dbReference>
<feature type="binding site" evidence="12 15">
    <location>
        <position position="47"/>
    </location>
    <ligand>
        <name>pyruvate</name>
        <dbReference type="ChEBI" id="CHEBI:15361"/>
    </ligand>
</feature>
<evidence type="ECO:0000256" key="7">
    <source>
        <dbReference type="ARBA" id="ARBA00022915"/>
    </source>
</evidence>